<dbReference type="InterPro" id="IPR037066">
    <property type="entry name" value="Plug_dom_sf"/>
</dbReference>
<keyword evidence="9 10" id="KW-0998">Cell outer membrane</keyword>
<dbReference type="AlphaFoldDB" id="A0A0S2KI23"/>
<evidence type="ECO:0008006" key="17">
    <source>
        <dbReference type="Google" id="ProtNLM"/>
    </source>
</evidence>
<evidence type="ECO:0000256" key="9">
    <source>
        <dbReference type="ARBA" id="ARBA00023237"/>
    </source>
</evidence>
<gene>
    <name evidence="15" type="ORF">AS203_01605</name>
</gene>
<dbReference type="PANTHER" id="PTHR30069:SF29">
    <property type="entry name" value="HEMOGLOBIN AND HEMOGLOBIN-HAPTOGLOBIN-BINDING PROTEIN 1-RELATED"/>
    <property type="match status" value="1"/>
</dbReference>
<evidence type="ECO:0000256" key="4">
    <source>
        <dbReference type="ARBA" id="ARBA00022692"/>
    </source>
</evidence>
<dbReference type="RefSeq" id="WP_025065053.1">
    <property type="nucleotide sequence ID" value="NZ_CP013195.1"/>
</dbReference>
<dbReference type="eggNOG" id="COG4206">
    <property type="taxonomic scope" value="Bacteria"/>
</dbReference>
<keyword evidence="8" id="KW-0675">Receptor</keyword>
<dbReference type="PROSITE" id="PS52016">
    <property type="entry name" value="TONB_DEPENDENT_REC_3"/>
    <property type="match status" value="1"/>
</dbReference>
<keyword evidence="5 12" id="KW-0732">Signal</keyword>
<comment type="similarity">
    <text evidence="10 11">Belongs to the TonB-dependent receptor family.</text>
</comment>
<dbReference type="Pfam" id="PF07715">
    <property type="entry name" value="Plug"/>
    <property type="match status" value="1"/>
</dbReference>
<evidence type="ECO:0000259" key="13">
    <source>
        <dbReference type="Pfam" id="PF00593"/>
    </source>
</evidence>
<dbReference type="GO" id="GO:0044718">
    <property type="term" value="P:siderophore transmembrane transport"/>
    <property type="evidence" value="ECO:0007669"/>
    <property type="project" value="TreeGrafter"/>
</dbReference>
<evidence type="ECO:0000256" key="5">
    <source>
        <dbReference type="ARBA" id="ARBA00022729"/>
    </source>
</evidence>
<feature type="chain" id="PRO_5006601731" description="Vitamin B12 receptor" evidence="12">
    <location>
        <begin position="21"/>
        <end position="661"/>
    </location>
</feature>
<comment type="subcellular location">
    <subcellularLocation>
        <location evidence="1 10">Cell outer membrane</location>
        <topology evidence="1 10">Multi-pass membrane protein</topology>
    </subcellularLocation>
</comment>
<dbReference type="Pfam" id="PF00593">
    <property type="entry name" value="TonB_dep_Rec_b-barrel"/>
    <property type="match status" value="1"/>
</dbReference>
<dbReference type="Proteomes" id="UP000056252">
    <property type="component" value="Chromosome"/>
</dbReference>
<dbReference type="OrthoDB" id="9762903at2"/>
<dbReference type="Gene3D" id="2.170.130.10">
    <property type="entry name" value="TonB-dependent receptor, plug domain"/>
    <property type="match status" value="1"/>
</dbReference>
<sequence>MRFAYHFLFLALLMGLPVTAHPTDSLRVHTLDSVEISAAKADHPVKSAVPVQTLSQEKMLHLGIQGIADALLHIAGITVRDYGGAGGMKTVSVRGIGSRHTGVTYDGVALSDCQTGEIDLSRYALDHVSSLSLTIGDGDEIFIPARNVTTAATVNLRTISSPTNDFTTHLRAQMAWGAWCTLNPSFYISKRFSRRFACAATAEYTYSKNDYPFTLYNVDLVTRERRNNSRMSSGHAETNLAYDFNDRHSVSGKIYYYDNDRQLPGIVHYYTNENDETLRERNTFVQVQYRSRLDDRWSLLITGKFNWAMSDYHNGQPSGGITSAQYWQREAYGSAALLYTPARWLAVDYSADYVWQNLSSSLTTVKTPFRHSLWQSLSTKIMLGRFTAIARLLGSIYFNGAKDGVPNHHEYRLSPSMSLSYRLFPREELYLRAFWKHIFRVPTFNELYYYHIGSADLKPEIAEQFNLGVTYATSNRQSPWRVQFTLDTYINNVKDKIIAIPFNMFVWRMMNMAKVRAYGIDLTTDAKRRIGMRHSAGLTANYSWQRAENRINPASAYYKNQIAYTPIHSFSITLTWQNPWVNWAVTIDGQSQRWTTREHSPGTAMAGYTETDVSAYRSFPLGRGLLTTRAAVMNVTDKSYSIVAHYPMPGRSWRIAIRYEF</sequence>
<dbReference type="GO" id="GO:0015344">
    <property type="term" value="F:siderophore uptake transmembrane transporter activity"/>
    <property type="evidence" value="ECO:0007669"/>
    <property type="project" value="TreeGrafter"/>
</dbReference>
<dbReference type="GO" id="GO:0009279">
    <property type="term" value="C:cell outer membrane"/>
    <property type="evidence" value="ECO:0007669"/>
    <property type="project" value="UniProtKB-SubCell"/>
</dbReference>
<protein>
    <recommendedName>
        <fullName evidence="17">Vitamin B12 receptor</fullName>
    </recommendedName>
</protein>
<keyword evidence="7 10" id="KW-0472">Membrane</keyword>
<dbReference type="InterPro" id="IPR000531">
    <property type="entry name" value="Beta-barrel_TonB"/>
</dbReference>
<dbReference type="InterPro" id="IPR039426">
    <property type="entry name" value="TonB-dep_rcpt-like"/>
</dbReference>
<evidence type="ECO:0000256" key="6">
    <source>
        <dbReference type="ARBA" id="ARBA00023077"/>
    </source>
</evidence>
<proteinExistence type="inferred from homology"/>
<accession>A0A0S2KI23</accession>
<dbReference type="SUPFAM" id="SSF56935">
    <property type="entry name" value="Porins"/>
    <property type="match status" value="1"/>
</dbReference>
<evidence type="ECO:0000256" key="3">
    <source>
        <dbReference type="ARBA" id="ARBA00022452"/>
    </source>
</evidence>
<feature type="domain" description="TonB-dependent receptor plug" evidence="14">
    <location>
        <begin position="47"/>
        <end position="132"/>
    </location>
</feature>
<feature type="signal peptide" evidence="12">
    <location>
        <begin position="1"/>
        <end position="20"/>
    </location>
</feature>
<evidence type="ECO:0000256" key="8">
    <source>
        <dbReference type="ARBA" id="ARBA00023170"/>
    </source>
</evidence>
<dbReference type="PANTHER" id="PTHR30069">
    <property type="entry name" value="TONB-DEPENDENT OUTER MEMBRANE RECEPTOR"/>
    <property type="match status" value="1"/>
</dbReference>
<keyword evidence="3 10" id="KW-1134">Transmembrane beta strand</keyword>
<dbReference type="KEGG" id="peo:AS203_01605"/>
<organism evidence="15 16">
    <name type="scientific">Hoylesella enoeca</name>
    <dbReference type="NCBI Taxonomy" id="76123"/>
    <lineage>
        <taxon>Bacteria</taxon>
        <taxon>Pseudomonadati</taxon>
        <taxon>Bacteroidota</taxon>
        <taxon>Bacteroidia</taxon>
        <taxon>Bacteroidales</taxon>
        <taxon>Prevotellaceae</taxon>
        <taxon>Hoylesella</taxon>
    </lineage>
</organism>
<dbReference type="InterPro" id="IPR036942">
    <property type="entry name" value="Beta-barrel_TonB_sf"/>
</dbReference>
<feature type="domain" description="TonB-dependent receptor-like beta-barrel" evidence="13">
    <location>
        <begin position="405"/>
        <end position="635"/>
    </location>
</feature>
<keyword evidence="2 10" id="KW-0813">Transport</keyword>
<keyword evidence="16" id="KW-1185">Reference proteome</keyword>
<dbReference type="InterPro" id="IPR012910">
    <property type="entry name" value="Plug_dom"/>
</dbReference>
<evidence type="ECO:0000256" key="11">
    <source>
        <dbReference type="RuleBase" id="RU003357"/>
    </source>
</evidence>
<evidence type="ECO:0000256" key="2">
    <source>
        <dbReference type="ARBA" id="ARBA00022448"/>
    </source>
</evidence>
<name>A0A0S2KI23_9BACT</name>
<dbReference type="Gene3D" id="2.40.170.20">
    <property type="entry name" value="TonB-dependent receptor, beta-barrel domain"/>
    <property type="match status" value="1"/>
</dbReference>
<dbReference type="STRING" id="76123.AS203_01605"/>
<dbReference type="EMBL" id="CP013195">
    <property type="protein sequence ID" value="ALO47953.1"/>
    <property type="molecule type" value="Genomic_DNA"/>
</dbReference>
<evidence type="ECO:0000313" key="15">
    <source>
        <dbReference type="EMBL" id="ALO47953.1"/>
    </source>
</evidence>
<evidence type="ECO:0000256" key="1">
    <source>
        <dbReference type="ARBA" id="ARBA00004571"/>
    </source>
</evidence>
<keyword evidence="4 10" id="KW-0812">Transmembrane</keyword>
<evidence type="ECO:0000256" key="10">
    <source>
        <dbReference type="PROSITE-ProRule" id="PRU01360"/>
    </source>
</evidence>
<keyword evidence="6 11" id="KW-0798">TonB box</keyword>
<reference evidence="16" key="1">
    <citation type="submission" date="2015-11" db="EMBL/GenBank/DDBJ databases">
        <authorList>
            <person name="Holder M.E."/>
            <person name="Ajami N.J."/>
            <person name="Petrosino J.F."/>
        </authorList>
    </citation>
    <scope>NUCLEOTIDE SEQUENCE [LARGE SCALE GENOMIC DNA]</scope>
    <source>
        <strain evidence="16">F0113</strain>
    </source>
</reference>
<evidence type="ECO:0000256" key="7">
    <source>
        <dbReference type="ARBA" id="ARBA00023136"/>
    </source>
</evidence>
<evidence type="ECO:0000313" key="16">
    <source>
        <dbReference type="Proteomes" id="UP000056252"/>
    </source>
</evidence>
<evidence type="ECO:0000256" key="12">
    <source>
        <dbReference type="SAM" id="SignalP"/>
    </source>
</evidence>
<evidence type="ECO:0000259" key="14">
    <source>
        <dbReference type="Pfam" id="PF07715"/>
    </source>
</evidence>